<evidence type="ECO:0000313" key="2">
    <source>
        <dbReference type="Proteomes" id="UP000225740"/>
    </source>
</evidence>
<dbReference type="Proteomes" id="UP000225740">
    <property type="component" value="Unassembled WGS sequence"/>
</dbReference>
<comment type="caution">
    <text evidence="1">The sequence shown here is derived from an EMBL/GenBank/DDBJ whole genome shotgun (WGS) entry which is preliminary data.</text>
</comment>
<sequence>MLRVATTAISILMLTVPCWSQSKIPLTEPTNRAIPTKIATANVYCFCTKDQFIAFVPAENQSSVHQIVASRGATPKPIEFPGAVKLLSCSPDGQTMAALVENTIYFAKRDSQQADHVAVSISPELESPSEFKWSADSKVVFAVRRGQPAIITRIVLDQSEPEQNFTIGNRIYDSFPSLNGKLFITFTSENVEIWRKGVSDNKIVEGRSSVVSGSADGRFIAFRSDRKLQVWTLDPLGKGATVAADEAKLIRFSDNGKRLVVAEIDDKVKCYSVSDDGQLSLNQEYDATSGCGWLSASGTIGACLSYSDSSRLMRVFNCEADAEIEVPVVTKGSFFGYDQPIFPEQYMLSKNGVWGLVEWPEGRLELFDVRSQLSVWGCRVPELEHVWLVDNGAKLLTIDKFGSLQIHDTTIGRVRRHNVIAESAPQPKRRMGDTRFRLQMLPDGRHCVVWCGASRREFIIIELATQKIVSRVKALDNGKGVVQAWRPSDDGSIICVIKDDVELLRTGFQTRGTGQSDNYGRFHMAVKPFRAKKYTHNIYDTKSGQKLRTIQWEFVDHASVRSWAHVSRDGKLCAAVARQWDGDGIGVEVRSTDTGEQVHAISMRDRRFSFAEFTRDNTGMWILTKDSLMRLDFGAKTLTPFLTDEVTNDKLIEHDPMRPTPLTDSNWQTSEFASFAESDTGWIATGHRKGFVNIWSAKDRQRYAFLRCGTELVRALAFSADGKYLMSWCADRNKLQVTEMSSILPPAPPEPMADQEVNLDF</sequence>
<protein>
    <submittedName>
        <fullName evidence="1">Uncharacterized protein</fullName>
    </submittedName>
</protein>
<dbReference type="EMBL" id="NIZW01000001">
    <property type="protein sequence ID" value="PHQ36981.1"/>
    <property type="molecule type" value="Genomic_DNA"/>
</dbReference>
<accession>A0A2G1WD94</accession>
<dbReference type="RefSeq" id="WP_099258682.1">
    <property type="nucleotide sequence ID" value="NZ_NIZW01000001.1"/>
</dbReference>
<dbReference type="SUPFAM" id="SSF50969">
    <property type="entry name" value="YVTN repeat-like/Quinoprotein amine dehydrogenase"/>
    <property type="match status" value="1"/>
</dbReference>
<dbReference type="Gene3D" id="2.130.10.10">
    <property type="entry name" value="YVTN repeat-like/Quinoprotein amine dehydrogenase"/>
    <property type="match status" value="2"/>
</dbReference>
<evidence type="ECO:0000313" key="1">
    <source>
        <dbReference type="EMBL" id="PHQ36981.1"/>
    </source>
</evidence>
<dbReference type="InterPro" id="IPR015943">
    <property type="entry name" value="WD40/YVTN_repeat-like_dom_sf"/>
</dbReference>
<dbReference type="AlphaFoldDB" id="A0A2G1WD94"/>
<reference evidence="1 2" key="1">
    <citation type="submission" date="2017-06" db="EMBL/GenBank/DDBJ databases">
        <title>Description of Rhodopirellula bahusiensis sp. nov.</title>
        <authorList>
            <person name="Kizina J."/>
            <person name="Harder J."/>
        </authorList>
    </citation>
    <scope>NUCLEOTIDE SEQUENCE [LARGE SCALE GENOMIC DNA]</scope>
    <source>
        <strain evidence="1 2">SWK21</strain>
    </source>
</reference>
<name>A0A2G1WD94_9BACT</name>
<keyword evidence="2" id="KW-1185">Reference proteome</keyword>
<dbReference type="GeneID" id="90606876"/>
<dbReference type="OrthoDB" id="226265at2"/>
<gene>
    <name evidence="1" type="ORF">CEE69_00975</name>
</gene>
<dbReference type="InterPro" id="IPR011044">
    <property type="entry name" value="Quino_amine_DH_bsu"/>
</dbReference>
<organism evidence="1 2">
    <name type="scientific">Rhodopirellula bahusiensis</name>
    <dbReference type="NCBI Taxonomy" id="2014065"/>
    <lineage>
        <taxon>Bacteria</taxon>
        <taxon>Pseudomonadati</taxon>
        <taxon>Planctomycetota</taxon>
        <taxon>Planctomycetia</taxon>
        <taxon>Pirellulales</taxon>
        <taxon>Pirellulaceae</taxon>
        <taxon>Rhodopirellula</taxon>
    </lineage>
</organism>
<proteinExistence type="predicted"/>
<dbReference type="SUPFAM" id="SSF69322">
    <property type="entry name" value="Tricorn protease domain 2"/>
    <property type="match status" value="1"/>
</dbReference>